<dbReference type="PANTHER" id="PTHR10342:SF274">
    <property type="entry name" value="ARYLSULFATASE B"/>
    <property type="match status" value="1"/>
</dbReference>
<dbReference type="PANTHER" id="PTHR10342">
    <property type="entry name" value="ARYLSULFATASE"/>
    <property type="match status" value="1"/>
</dbReference>
<keyword evidence="9" id="KW-1185">Reference proteome</keyword>
<feature type="domain" description="Sulfatase N-terminal" evidence="7">
    <location>
        <begin position="17"/>
        <end position="73"/>
    </location>
</feature>
<name>A0A8C7X6B5_9TELE</name>
<dbReference type="InterPro" id="IPR017850">
    <property type="entry name" value="Alkaline_phosphatase_core_sf"/>
</dbReference>
<dbReference type="Ensembl" id="ENSOSIT00000009275.1">
    <property type="protein sequence ID" value="ENSOSIP00000008703.1"/>
    <property type="gene ID" value="ENSOSIG00000005572.1"/>
</dbReference>
<comment type="cofactor">
    <cofactor evidence="1">
        <name>Ca(2+)</name>
        <dbReference type="ChEBI" id="CHEBI:29108"/>
    </cofactor>
</comment>
<keyword evidence="4" id="KW-0378">Hydrolase</keyword>
<evidence type="ECO:0000256" key="6">
    <source>
        <dbReference type="ARBA" id="ARBA00023180"/>
    </source>
</evidence>
<keyword evidence="3" id="KW-0479">Metal-binding</keyword>
<dbReference type="GeneTree" id="ENSGT00940000166538"/>
<dbReference type="Pfam" id="PF00884">
    <property type="entry name" value="Sulfatase"/>
    <property type="match status" value="1"/>
</dbReference>
<evidence type="ECO:0000256" key="4">
    <source>
        <dbReference type="ARBA" id="ARBA00022801"/>
    </source>
</evidence>
<evidence type="ECO:0000256" key="1">
    <source>
        <dbReference type="ARBA" id="ARBA00001913"/>
    </source>
</evidence>
<evidence type="ECO:0000259" key="7">
    <source>
        <dbReference type="Pfam" id="PF00884"/>
    </source>
</evidence>
<dbReference type="Gene3D" id="3.40.720.10">
    <property type="entry name" value="Alkaline Phosphatase, subunit A"/>
    <property type="match status" value="1"/>
</dbReference>
<dbReference type="AlphaFoldDB" id="A0A8C7X6B5"/>
<comment type="similarity">
    <text evidence="2">Belongs to the sulfatase family.</text>
</comment>
<dbReference type="Proteomes" id="UP000694383">
    <property type="component" value="Unplaced"/>
</dbReference>
<accession>A0A8C7X6B5</accession>
<keyword evidence="6" id="KW-0325">Glycoprotein</keyword>
<keyword evidence="5" id="KW-0106">Calcium</keyword>
<reference evidence="8" key="2">
    <citation type="submission" date="2025-09" db="UniProtKB">
        <authorList>
            <consortium name="Ensembl"/>
        </authorList>
    </citation>
    <scope>IDENTIFICATION</scope>
</reference>
<proteinExistence type="inferred from homology"/>
<organism evidence="8 9">
    <name type="scientific">Oryzias sinensis</name>
    <name type="common">Chinese medaka</name>
    <dbReference type="NCBI Taxonomy" id="183150"/>
    <lineage>
        <taxon>Eukaryota</taxon>
        <taxon>Metazoa</taxon>
        <taxon>Chordata</taxon>
        <taxon>Craniata</taxon>
        <taxon>Vertebrata</taxon>
        <taxon>Euteleostomi</taxon>
        <taxon>Actinopterygii</taxon>
        <taxon>Neopterygii</taxon>
        <taxon>Teleostei</taxon>
        <taxon>Neoteleostei</taxon>
        <taxon>Acanthomorphata</taxon>
        <taxon>Ovalentaria</taxon>
        <taxon>Atherinomorphae</taxon>
        <taxon>Beloniformes</taxon>
        <taxon>Adrianichthyidae</taxon>
        <taxon>Oryziinae</taxon>
        <taxon>Oryzias</taxon>
    </lineage>
</organism>
<reference evidence="8" key="1">
    <citation type="submission" date="2025-08" db="UniProtKB">
        <authorList>
            <consortium name="Ensembl"/>
        </authorList>
    </citation>
    <scope>IDENTIFICATION</scope>
</reference>
<dbReference type="SUPFAM" id="SSF53649">
    <property type="entry name" value="Alkaline phosphatase-like"/>
    <property type="match status" value="1"/>
</dbReference>
<dbReference type="GO" id="GO:0046872">
    <property type="term" value="F:metal ion binding"/>
    <property type="evidence" value="ECO:0007669"/>
    <property type="project" value="UniProtKB-KW"/>
</dbReference>
<dbReference type="PROSITE" id="PS00523">
    <property type="entry name" value="SULFATASE_1"/>
    <property type="match status" value="1"/>
</dbReference>
<evidence type="ECO:0000256" key="5">
    <source>
        <dbReference type="ARBA" id="ARBA00022837"/>
    </source>
</evidence>
<protein>
    <recommendedName>
        <fullName evidence="7">Sulfatase N-terminal domain-containing protein</fullName>
    </recommendedName>
</protein>
<dbReference type="InterPro" id="IPR000917">
    <property type="entry name" value="Sulfatase_N"/>
</dbReference>
<evidence type="ECO:0000256" key="3">
    <source>
        <dbReference type="ARBA" id="ARBA00022723"/>
    </source>
</evidence>
<evidence type="ECO:0000256" key="2">
    <source>
        <dbReference type="ARBA" id="ARBA00008779"/>
    </source>
</evidence>
<sequence length="80" mass="9001">MMIVVMILPVTLAAPRPHIVFIMADDFGWNDVGYHNSEIKTPNLDLLSAKGVRLQNYYVQPLCSPSRNQLMTGWASPAWV</sequence>
<evidence type="ECO:0000313" key="8">
    <source>
        <dbReference type="Ensembl" id="ENSOSIP00000008703.1"/>
    </source>
</evidence>
<dbReference type="GO" id="GO:0008484">
    <property type="term" value="F:sulfuric ester hydrolase activity"/>
    <property type="evidence" value="ECO:0007669"/>
    <property type="project" value="InterPro"/>
</dbReference>
<dbReference type="InterPro" id="IPR024607">
    <property type="entry name" value="Sulfatase_CS"/>
</dbReference>
<dbReference type="InterPro" id="IPR047115">
    <property type="entry name" value="ARSB"/>
</dbReference>
<evidence type="ECO:0000313" key="9">
    <source>
        <dbReference type="Proteomes" id="UP000694383"/>
    </source>
</evidence>